<keyword evidence="2" id="KW-1185">Reference proteome</keyword>
<dbReference type="EMBL" id="LRPY01000099">
    <property type="protein sequence ID" value="KXA22141.1"/>
    <property type="molecule type" value="Genomic_DNA"/>
</dbReference>
<accession>A0A133P0S5</accession>
<evidence type="ECO:0000313" key="2">
    <source>
        <dbReference type="Proteomes" id="UP000070401"/>
    </source>
</evidence>
<sequence>MGFRRIGGAMKNFTLEFADHQWIMYSEYKDLYGSEIDNYFKLPDLAYLEDEYTSINAYWDNTEEQGYINVEITAVHSDSTYPFNYKFNDFSKFVEALNNLENEIETDKLNVNDWEYEEKHPYTSRGLSISDFI</sequence>
<gene>
    <name evidence="1" type="ORF">HMPREF3221_01021</name>
</gene>
<name>A0A133P0S5_FUSNU</name>
<evidence type="ECO:0000313" key="1">
    <source>
        <dbReference type="EMBL" id="KXA22141.1"/>
    </source>
</evidence>
<protein>
    <submittedName>
        <fullName evidence="1">Uncharacterized protein</fullName>
    </submittedName>
</protein>
<proteinExistence type="predicted"/>
<dbReference type="AlphaFoldDB" id="A0A133P0S5"/>
<organism evidence="1 2">
    <name type="scientific">Fusobacterium nucleatum</name>
    <dbReference type="NCBI Taxonomy" id="851"/>
    <lineage>
        <taxon>Bacteria</taxon>
        <taxon>Fusobacteriati</taxon>
        <taxon>Fusobacteriota</taxon>
        <taxon>Fusobacteriia</taxon>
        <taxon>Fusobacteriales</taxon>
        <taxon>Fusobacteriaceae</taxon>
        <taxon>Fusobacterium</taxon>
    </lineage>
</organism>
<dbReference type="PATRIC" id="fig|851.8.peg.1025"/>
<reference evidence="2" key="1">
    <citation type="submission" date="2016-01" db="EMBL/GenBank/DDBJ databases">
        <authorList>
            <person name="Mitreva M."/>
            <person name="Pepin K.H."/>
            <person name="Mihindukulasuriya K.A."/>
            <person name="Fulton R."/>
            <person name="Fronick C."/>
            <person name="O'Laughlin M."/>
            <person name="Miner T."/>
            <person name="Herter B."/>
            <person name="Rosa B.A."/>
            <person name="Cordes M."/>
            <person name="Tomlinson C."/>
            <person name="Wollam A."/>
            <person name="Palsikar V.B."/>
            <person name="Mardis E.R."/>
            <person name="Wilson R.K."/>
        </authorList>
    </citation>
    <scope>NUCLEOTIDE SEQUENCE [LARGE SCALE GENOMIC DNA]</scope>
    <source>
        <strain evidence="2">MJR7757B</strain>
    </source>
</reference>
<comment type="caution">
    <text evidence="1">The sequence shown here is derived from an EMBL/GenBank/DDBJ whole genome shotgun (WGS) entry which is preliminary data.</text>
</comment>
<dbReference type="Proteomes" id="UP000070401">
    <property type="component" value="Unassembled WGS sequence"/>
</dbReference>